<feature type="transmembrane region" description="Helical" evidence="1">
    <location>
        <begin position="51"/>
        <end position="74"/>
    </location>
</feature>
<comment type="caution">
    <text evidence="2">The sequence shown here is derived from an EMBL/GenBank/DDBJ whole genome shotgun (WGS) entry which is preliminary data.</text>
</comment>
<keyword evidence="1" id="KW-0812">Transmembrane</keyword>
<keyword evidence="1" id="KW-0472">Membrane</keyword>
<protein>
    <recommendedName>
        <fullName evidence="4">DUF1761 domain-containing protein</fullName>
    </recommendedName>
</protein>
<gene>
    <name evidence="2" type="ORF">GCM10022393_27530</name>
</gene>
<evidence type="ECO:0008006" key="4">
    <source>
        <dbReference type="Google" id="ProtNLM"/>
    </source>
</evidence>
<keyword evidence="1" id="KW-1133">Transmembrane helix</keyword>
<dbReference type="InterPro" id="IPR013879">
    <property type="entry name" value="DUF1761"/>
</dbReference>
<feature type="transmembrane region" description="Helical" evidence="1">
    <location>
        <begin position="143"/>
        <end position="162"/>
    </location>
</feature>
<reference evidence="3" key="1">
    <citation type="journal article" date="2019" name="Int. J. Syst. Evol. Microbiol.">
        <title>The Global Catalogue of Microorganisms (GCM) 10K type strain sequencing project: providing services to taxonomists for standard genome sequencing and annotation.</title>
        <authorList>
            <consortium name="The Broad Institute Genomics Platform"/>
            <consortium name="The Broad Institute Genome Sequencing Center for Infectious Disease"/>
            <person name="Wu L."/>
            <person name="Ma J."/>
        </authorList>
    </citation>
    <scope>NUCLEOTIDE SEQUENCE [LARGE SCALE GENOMIC DNA]</scope>
    <source>
        <strain evidence="3">JCM 17106</strain>
    </source>
</reference>
<name>A0ABP6UNB4_9FLAO</name>
<organism evidence="2 3">
    <name type="scientific">Aquimarina addita</name>
    <dbReference type="NCBI Taxonomy" id="870485"/>
    <lineage>
        <taxon>Bacteria</taxon>
        <taxon>Pseudomonadati</taxon>
        <taxon>Bacteroidota</taxon>
        <taxon>Flavobacteriia</taxon>
        <taxon>Flavobacteriales</taxon>
        <taxon>Flavobacteriaceae</taxon>
        <taxon>Aquimarina</taxon>
    </lineage>
</organism>
<dbReference type="EMBL" id="BAABCW010000011">
    <property type="protein sequence ID" value="GAA3512282.1"/>
    <property type="molecule type" value="Genomic_DNA"/>
</dbReference>
<feature type="transmembrane region" description="Helical" evidence="1">
    <location>
        <begin position="6"/>
        <end position="24"/>
    </location>
</feature>
<dbReference type="Pfam" id="PF08570">
    <property type="entry name" value="DUF1761"/>
    <property type="match status" value="1"/>
</dbReference>
<feature type="transmembrane region" description="Helical" evidence="1">
    <location>
        <begin position="115"/>
        <end position="136"/>
    </location>
</feature>
<dbReference type="Proteomes" id="UP001500459">
    <property type="component" value="Unassembled WGS sequence"/>
</dbReference>
<dbReference type="RefSeq" id="WP_344928364.1">
    <property type="nucleotide sequence ID" value="NZ_BAABCW010000011.1"/>
</dbReference>
<proteinExistence type="predicted"/>
<keyword evidence="3" id="KW-1185">Reference proteome</keyword>
<accession>A0ABP6UNB4</accession>
<evidence type="ECO:0000313" key="2">
    <source>
        <dbReference type="EMBL" id="GAA3512282.1"/>
    </source>
</evidence>
<evidence type="ECO:0000256" key="1">
    <source>
        <dbReference type="SAM" id="Phobius"/>
    </source>
</evidence>
<sequence length="166" mass="18680">MEFNFIVAAIAALIPMVLGFIWYNPKVFGSAWMKSCGFTTEDLKRASMLKIFILSYILSFFLATMVTILVIHQYGFFSSLMSDPDLLKEGTEINLYAQDFMAKYGTNFRTFRHGVFHGVLSGIFFVLPVLGTNALFERKGVTYILINVGYWTVCLGLMGGVICEFA</sequence>
<evidence type="ECO:0000313" key="3">
    <source>
        <dbReference type="Proteomes" id="UP001500459"/>
    </source>
</evidence>